<dbReference type="Gene3D" id="1.20.120.1750">
    <property type="match status" value="1"/>
</dbReference>
<name>A0AAW1PTY0_9CHLO</name>
<dbReference type="InterPro" id="IPR000571">
    <property type="entry name" value="Znf_CCCH"/>
</dbReference>
<dbReference type="EMBL" id="JALJOR010000008">
    <property type="protein sequence ID" value="KAK9812961.1"/>
    <property type="molecule type" value="Genomic_DNA"/>
</dbReference>
<evidence type="ECO:0000256" key="1">
    <source>
        <dbReference type="ARBA" id="ARBA00022723"/>
    </source>
</evidence>
<gene>
    <name evidence="6" type="ORF">WJX72_006520</name>
</gene>
<dbReference type="SUPFAM" id="SSF90229">
    <property type="entry name" value="CCCH zinc finger"/>
    <property type="match status" value="1"/>
</dbReference>
<dbReference type="Proteomes" id="UP001489004">
    <property type="component" value="Unassembled WGS sequence"/>
</dbReference>
<dbReference type="CDD" id="cd22584">
    <property type="entry name" value="Rcat_RBR_unk"/>
    <property type="match status" value="1"/>
</dbReference>
<keyword evidence="3 4" id="KW-0862">Zinc</keyword>
<dbReference type="AlphaFoldDB" id="A0AAW1PTY0"/>
<feature type="zinc finger region" description="C3H1-type" evidence="4">
    <location>
        <begin position="78"/>
        <end position="103"/>
    </location>
</feature>
<keyword evidence="1 4" id="KW-0479">Metal-binding</keyword>
<dbReference type="GO" id="GO:0008270">
    <property type="term" value="F:zinc ion binding"/>
    <property type="evidence" value="ECO:0007669"/>
    <property type="project" value="UniProtKB-KW"/>
</dbReference>
<reference evidence="6 7" key="1">
    <citation type="journal article" date="2024" name="Nat. Commun.">
        <title>Phylogenomics reveals the evolutionary origins of lichenization in chlorophyte algae.</title>
        <authorList>
            <person name="Puginier C."/>
            <person name="Libourel C."/>
            <person name="Otte J."/>
            <person name="Skaloud P."/>
            <person name="Haon M."/>
            <person name="Grisel S."/>
            <person name="Petersen M."/>
            <person name="Berrin J.G."/>
            <person name="Delaux P.M."/>
            <person name="Dal Grande F."/>
            <person name="Keller J."/>
        </authorList>
    </citation>
    <scope>NUCLEOTIDE SEQUENCE [LARGE SCALE GENOMIC DNA]</scope>
    <source>
        <strain evidence="6 7">SAG 2043</strain>
    </source>
</reference>
<keyword evidence="2 4" id="KW-0863">Zinc-finger</keyword>
<dbReference type="SUPFAM" id="SSF57850">
    <property type="entry name" value="RING/U-box"/>
    <property type="match status" value="1"/>
</dbReference>
<dbReference type="PROSITE" id="PS50103">
    <property type="entry name" value="ZF_C3H1"/>
    <property type="match status" value="1"/>
</dbReference>
<dbReference type="Pfam" id="PF26200">
    <property type="entry name" value="Rcat_RNF216"/>
    <property type="match status" value="1"/>
</dbReference>
<comment type="caution">
    <text evidence="6">The sequence shown here is derived from an EMBL/GenBank/DDBJ whole genome shotgun (WGS) entry which is preliminary data.</text>
</comment>
<accession>A0AAW1PTY0</accession>
<evidence type="ECO:0000256" key="3">
    <source>
        <dbReference type="ARBA" id="ARBA00022833"/>
    </source>
</evidence>
<dbReference type="InterPro" id="IPR036855">
    <property type="entry name" value="Znf_CCCH_sf"/>
</dbReference>
<evidence type="ECO:0000256" key="4">
    <source>
        <dbReference type="PROSITE-ProRule" id="PRU00723"/>
    </source>
</evidence>
<proteinExistence type="predicted"/>
<evidence type="ECO:0000256" key="2">
    <source>
        <dbReference type="ARBA" id="ARBA00022771"/>
    </source>
</evidence>
<feature type="domain" description="C3H1-type" evidence="5">
    <location>
        <begin position="78"/>
        <end position="103"/>
    </location>
</feature>
<evidence type="ECO:0000259" key="5">
    <source>
        <dbReference type="PROSITE" id="PS50103"/>
    </source>
</evidence>
<keyword evidence="7" id="KW-1185">Reference proteome</keyword>
<evidence type="ECO:0000313" key="6">
    <source>
        <dbReference type="EMBL" id="KAK9812961.1"/>
    </source>
</evidence>
<organism evidence="6 7">
    <name type="scientific">[Myrmecia] bisecta</name>
    <dbReference type="NCBI Taxonomy" id="41462"/>
    <lineage>
        <taxon>Eukaryota</taxon>
        <taxon>Viridiplantae</taxon>
        <taxon>Chlorophyta</taxon>
        <taxon>core chlorophytes</taxon>
        <taxon>Trebouxiophyceae</taxon>
        <taxon>Trebouxiales</taxon>
        <taxon>Trebouxiaceae</taxon>
        <taxon>Myrmecia</taxon>
    </lineage>
</organism>
<protein>
    <recommendedName>
        <fullName evidence="5">C3H1-type domain-containing protein</fullName>
    </recommendedName>
</protein>
<sequence length="151" mass="17378">MIELAQGCNHMTCKCGAQFCYVCGEAWVRKPQQPGRFQASCECALWDEANIIEPAQNPAQHNAEVARNRNRHNPRHPFYKTQLCRHHPHCRNGDYCNFAHGVHELRGRPGAAQPVVQYHDDLEDDNYNNYPMNDDFRPYYYLPACNPSSAS</sequence>
<evidence type="ECO:0000313" key="7">
    <source>
        <dbReference type="Proteomes" id="UP001489004"/>
    </source>
</evidence>